<evidence type="ECO:0000313" key="2">
    <source>
        <dbReference type="EMBL" id="QLD23428.1"/>
    </source>
</evidence>
<dbReference type="EMBL" id="CP058322">
    <property type="protein sequence ID" value="QLD23428.1"/>
    <property type="molecule type" value="Genomic_DNA"/>
</dbReference>
<dbReference type="InterPro" id="IPR014862">
    <property type="entry name" value="TrwC"/>
</dbReference>
<sequence length="252" mass="26795">MSEDQSDAAAIITELLDPGLSPQAFRADQTTPVQATAWLGGSDALQQLGLRPGAPVHAPDLTHVLLGRHARSGVRVLPDPALYNLVYLAPRSLSMAWTQLDAAAQIAIEEAARTGIHRMLEHLMRCVPLIDGVRPARSFVAALVSHAVGTRSAAAGPIPPMLHVHCCLFAVQDEDGALTQPDEPALADDDVQRECDALVETHLANRLVALGYRVRNTAGAVTGHSFELDGVPQSLLDNEDFWRNTGCATAGG</sequence>
<organism evidence="2 3">
    <name type="scientific">Micromonospora carbonacea</name>
    <dbReference type="NCBI Taxonomy" id="47853"/>
    <lineage>
        <taxon>Bacteria</taxon>
        <taxon>Bacillati</taxon>
        <taxon>Actinomycetota</taxon>
        <taxon>Actinomycetes</taxon>
        <taxon>Micromonosporales</taxon>
        <taxon>Micromonosporaceae</taxon>
        <taxon>Micromonospora</taxon>
    </lineage>
</organism>
<proteinExistence type="predicted"/>
<gene>
    <name evidence="2" type="ORF">HXZ27_03665</name>
</gene>
<evidence type="ECO:0000313" key="3">
    <source>
        <dbReference type="Proteomes" id="UP000509335"/>
    </source>
</evidence>
<reference evidence="2 3" key="1">
    <citation type="submission" date="2020-07" db="EMBL/GenBank/DDBJ databases">
        <title>A bifunctional nitrone conjugated secondary metabolite targeting the ribosome.</title>
        <authorList>
            <person name="Limbrick E.M."/>
            <person name="Graf M."/>
            <person name="Derewacz D.K."/>
            <person name="Nguyen F."/>
            <person name="Spraggins J.M."/>
            <person name="Wieland M."/>
            <person name="Ynigez-Gutierrez A.E."/>
            <person name="Reisman B.J."/>
            <person name="Zinshteyn B."/>
            <person name="McCulloch K."/>
            <person name="Iverson T.M."/>
            <person name="Green R."/>
            <person name="Wilson D.N."/>
            <person name="Bachmann B.O."/>
        </authorList>
    </citation>
    <scope>NUCLEOTIDE SEQUENCE [LARGE SCALE GENOMIC DNA]</scope>
    <source>
        <strain evidence="3">aurantiaca</strain>
    </source>
</reference>
<name>A0A7H8XG48_9ACTN</name>
<feature type="domain" description="TrwC relaxase" evidence="1">
    <location>
        <begin position="35"/>
        <end position="237"/>
    </location>
</feature>
<dbReference type="Proteomes" id="UP000509335">
    <property type="component" value="Chromosome"/>
</dbReference>
<dbReference type="AlphaFoldDB" id="A0A7H8XG48"/>
<dbReference type="SUPFAM" id="SSF55464">
    <property type="entry name" value="Origin of replication-binding domain, RBD-like"/>
    <property type="match status" value="1"/>
</dbReference>
<protein>
    <submittedName>
        <fullName evidence="2">Relaxase domain-containing protein</fullName>
    </submittedName>
</protein>
<evidence type="ECO:0000259" key="1">
    <source>
        <dbReference type="Pfam" id="PF08751"/>
    </source>
</evidence>
<accession>A0A7H8XG48</accession>
<dbReference type="Pfam" id="PF08751">
    <property type="entry name" value="TrwC"/>
    <property type="match status" value="1"/>
</dbReference>
<dbReference type="KEGG" id="mcab:HXZ27_03665"/>